<proteinExistence type="predicted"/>
<evidence type="ECO:0000313" key="2">
    <source>
        <dbReference type="Proteomes" id="UP000594263"/>
    </source>
</evidence>
<organism evidence="1 2">
    <name type="scientific">Kalanchoe fedtschenkoi</name>
    <name type="common">Lavender scallops</name>
    <name type="synonym">South American air plant</name>
    <dbReference type="NCBI Taxonomy" id="63787"/>
    <lineage>
        <taxon>Eukaryota</taxon>
        <taxon>Viridiplantae</taxon>
        <taxon>Streptophyta</taxon>
        <taxon>Embryophyta</taxon>
        <taxon>Tracheophyta</taxon>
        <taxon>Spermatophyta</taxon>
        <taxon>Magnoliopsida</taxon>
        <taxon>eudicotyledons</taxon>
        <taxon>Gunneridae</taxon>
        <taxon>Pentapetalae</taxon>
        <taxon>Saxifragales</taxon>
        <taxon>Crassulaceae</taxon>
        <taxon>Kalanchoe</taxon>
    </lineage>
</organism>
<reference evidence="1" key="1">
    <citation type="submission" date="2021-01" db="UniProtKB">
        <authorList>
            <consortium name="EnsemblPlants"/>
        </authorList>
    </citation>
    <scope>IDENTIFICATION</scope>
</reference>
<evidence type="ECO:0000313" key="1">
    <source>
        <dbReference type="EnsemblPlants" id="Kaladp0016s0199.1.v1.1"/>
    </source>
</evidence>
<dbReference type="Proteomes" id="UP000594263">
    <property type="component" value="Unplaced"/>
</dbReference>
<keyword evidence="2" id="KW-1185">Reference proteome</keyword>
<dbReference type="Gramene" id="Kaladp0016s0199.1.v1.1">
    <property type="protein sequence ID" value="Kaladp0016s0199.1.v1.1"/>
    <property type="gene ID" value="Kaladp0016s0199.v1.1"/>
</dbReference>
<dbReference type="OMA" id="FHVRLMP"/>
<dbReference type="EnsemblPlants" id="Kaladp0016s0199.1.v1.1">
    <property type="protein sequence ID" value="Kaladp0016s0199.1.v1.1"/>
    <property type="gene ID" value="Kaladp0016s0199.v1.1"/>
</dbReference>
<accession>A0A7N0T076</accession>
<protein>
    <submittedName>
        <fullName evidence="1">Uncharacterized protein</fullName>
    </submittedName>
</protein>
<sequence>MEDCLRESMRKLALWYTRTFKPLATHEELEPIMATLGFVAVSVVTDPKPGGGGTAWKEYVYVAGGGGGGRFGEAAPRPRLPSPRIDGLHICTYHAFIDAVNFWLKMSDFSDLFHIRGMPLHRVQDRNRKWRRMEEEDSVFVYREGTLDPATHALYQTQKKTGAGDGGTGGSSSASAIIRWKSSGDAALFVPLKDIIV</sequence>
<dbReference type="AlphaFoldDB" id="A0A7N0T076"/>
<name>A0A7N0T076_KALFE</name>